<dbReference type="KEGG" id="ptm:GSPATT00023428001"/>
<evidence type="ECO:0000313" key="2">
    <source>
        <dbReference type="Proteomes" id="UP000000600"/>
    </source>
</evidence>
<keyword evidence="2" id="KW-1185">Reference proteome</keyword>
<dbReference type="GeneID" id="5043435"/>
<gene>
    <name evidence="1" type="ORF">GSPATT00023428001</name>
</gene>
<dbReference type="InParanoid" id="A0E4N6"/>
<dbReference type="HOGENOM" id="CLU_1149116_0_0_1"/>
<dbReference type="EMBL" id="CT868658">
    <property type="protein sequence ID" value="CAK90253.1"/>
    <property type="molecule type" value="Genomic_DNA"/>
</dbReference>
<dbReference type="RefSeq" id="XP_001457650.1">
    <property type="nucleotide sequence ID" value="XM_001457613.1"/>
</dbReference>
<proteinExistence type="predicted"/>
<accession>A0E4N6</accession>
<name>A0E4N6_PARTE</name>
<evidence type="ECO:0000313" key="1">
    <source>
        <dbReference type="EMBL" id="CAK90253.1"/>
    </source>
</evidence>
<reference evidence="1 2" key="1">
    <citation type="journal article" date="2006" name="Nature">
        <title>Global trends of whole-genome duplications revealed by the ciliate Paramecium tetraurelia.</title>
        <authorList>
            <consortium name="Genoscope"/>
            <person name="Aury J.-M."/>
            <person name="Jaillon O."/>
            <person name="Duret L."/>
            <person name="Noel B."/>
            <person name="Jubin C."/>
            <person name="Porcel B.M."/>
            <person name="Segurens B."/>
            <person name="Daubin V."/>
            <person name="Anthouard V."/>
            <person name="Aiach N."/>
            <person name="Arnaiz O."/>
            <person name="Billaut A."/>
            <person name="Beisson J."/>
            <person name="Blanc I."/>
            <person name="Bouhouche K."/>
            <person name="Camara F."/>
            <person name="Duharcourt S."/>
            <person name="Guigo R."/>
            <person name="Gogendeau D."/>
            <person name="Katinka M."/>
            <person name="Keller A.-M."/>
            <person name="Kissmehl R."/>
            <person name="Klotz C."/>
            <person name="Koll F."/>
            <person name="Le Moue A."/>
            <person name="Lepere C."/>
            <person name="Malinsky S."/>
            <person name="Nowacki M."/>
            <person name="Nowak J.K."/>
            <person name="Plattner H."/>
            <person name="Poulain J."/>
            <person name="Ruiz F."/>
            <person name="Serrano V."/>
            <person name="Zagulski M."/>
            <person name="Dessen P."/>
            <person name="Betermier M."/>
            <person name="Weissenbach J."/>
            <person name="Scarpelli C."/>
            <person name="Schachter V."/>
            <person name="Sperling L."/>
            <person name="Meyer E."/>
            <person name="Cohen J."/>
            <person name="Wincker P."/>
        </authorList>
    </citation>
    <scope>NUCLEOTIDE SEQUENCE [LARGE SCALE GENOMIC DNA]</scope>
    <source>
        <strain evidence="1 2">Stock d4-2</strain>
    </source>
</reference>
<organism evidence="1 2">
    <name type="scientific">Paramecium tetraurelia</name>
    <dbReference type="NCBI Taxonomy" id="5888"/>
    <lineage>
        <taxon>Eukaryota</taxon>
        <taxon>Sar</taxon>
        <taxon>Alveolata</taxon>
        <taxon>Ciliophora</taxon>
        <taxon>Intramacronucleata</taxon>
        <taxon>Oligohymenophorea</taxon>
        <taxon>Peniculida</taxon>
        <taxon>Parameciidae</taxon>
        <taxon>Paramecium</taxon>
    </lineage>
</organism>
<dbReference type="Proteomes" id="UP000000600">
    <property type="component" value="Unassembled WGS sequence"/>
</dbReference>
<dbReference type="OrthoDB" id="8954335at2759"/>
<dbReference type="AlphaFoldDB" id="A0E4N6"/>
<sequence>MVVAICSKGLSFLKDSCKDILQAFERYKDKITIVINLLDFFDGDEKENMKNNIIQYFQIIGIQSFIFALKQDSGERLCKLFDQEIKYSQPQKIKFTETEMLALIKCDDLEQFEEPLVAQIYQSSDTFWQLREMTINNQNQDKFLMVLKQLIKNVIEEFQNKFNKLDILHKKEDQQAILYQHCKFILIDYLNCKIAHQKEHKIELQNFIENELRPFDKKFEQGLKICIQKIRDEAKKKKINYL</sequence>
<protein>
    <submittedName>
        <fullName evidence="1">Uncharacterized protein</fullName>
    </submittedName>
</protein>